<organism evidence="1 2">
    <name type="scientific">Paramarasmius palmivorus</name>
    <dbReference type="NCBI Taxonomy" id="297713"/>
    <lineage>
        <taxon>Eukaryota</taxon>
        <taxon>Fungi</taxon>
        <taxon>Dikarya</taxon>
        <taxon>Basidiomycota</taxon>
        <taxon>Agaricomycotina</taxon>
        <taxon>Agaricomycetes</taxon>
        <taxon>Agaricomycetidae</taxon>
        <taxon>Agaricales</taxon>
        <taxon>Marasmiineae</taxon>
        <taxon>Marasmiaceae</taxon>
        <taxon>Paramarasmius</taxon>
    </lineage>
</organism>
<dbReference type="Gene3D" id="3.10.280.10">
    <property type="entry name" value="Mitochondrial glycoprotein"/>
    <property type="match status" value="1"/>
</dbReference>
<name>A0AAW0DAT9_9AGAR</name>
<reference evidence="1 2" key="1">
    <citation type="submission" date="2024-01" db="EMBL/GenBank/DDBJ databases">
        <title>A draft genome for a cacao thread blight-causing isolate of Paramarasmius palmivorus.</title>
        <authorList>
            <person name="Baruah I.K."/>
            <person name="Bukari Y."/>
            <person name="Amoako-Attah I."/>
            <person name="Meinhardt L.W."/>
            <person name="Bailey B.A."/>
            <person name="Cohen S.P."/>
        </authorList>
    </citation>
    <scope>NUCLEOTIDE SEQUENCE [LARGE SCALE GENOMIC DNA]</scope>
    <source>
        <strain evidence="1 2">GH-12</strain>
    </source>
</reference>
<evidence type="ECO:0000313" key="1">
    <source>
        <dbReference type="EMBL" id="KAK7047332.1"/>
    </source>
</evidence>
<dbReference type="AlphaFoldDB" id="A0AAW0DAT9"/>
<proteinExistence type="predicted"/>
<sequence>MSAIRALRQLTSSSLRASSSRLVASSSRAALPRVAFSLPSRAFSVSARSFGQGSTDAGLSAKLAEELKYELETVSKEDQVPEFLKNFKQQGVWQIEDQPYNDEVTLTRTFGNETIRLMFSISDIRAEEDPMDEEAMEREENEEHEEEIMNTYTIRVALSVTKNNVPGALSIDMLTQEGGFIVDNVTYYRDSKLGTELSAEADWKRRGIYLGPQFETLDVSLQEEFERWLQERGINESVASFIPEYAEWKEQAEYVKWLEGVKGFIDQ</sequence>
<dbReference type="GO" id="GO:0005759">
    <property type="term" value="C:mitochondrial matrix"/>
    <property type="evidence" value="ECO:0007669"/>
    <property type="project" value="InterPro"/>
</dbReference>
<dbReference type="EMBL" id="JAYKXP010000020">
    <property type="protein sequence ID" value="KAK7047332.1"/>
    <property type="molecule type" value="Genomic_DNA"/>
</dbReference>
<gene>
    <name evidence="1" type="primary">MAM33</name>
    <name evidence="1" type="ORF">VNI00_006563</name>
</gene>
<comment type="caution">
    <text evidence="1">The sequence shown here is derived from an EMBL/GenBank/DDBJ whole genome shotgun (WGS) entry which is preliminary data.</text>
</comment>
<dbReference type="Proteomes" id="UP001383192">
    <property type="component" value="Unassembled WGS sequence"/>
</dbReference>
<evidence type="ECO:0000313" key="2">
    <source>
        <dbReference type="Proteomes" id="UP001383192"/>
    </source>
</evidence>
<dbReference type="GO" id="GO:0042256">
    <property type="term" value="P:cytosolic ribosome assembly"/>
    <property type="evidence" value="ECO:0007669"/>
    <property type="project" value="TreeGrafter"/>
</dbReference>
<accession>A0AAW0DAT9</accession>
<dbReference type="InterPro" id="IPR036561">
    <property type="entry name" value="MAM33_sf"/>
</dbReference>
<keyword evidence="2" id="KW-1185">Reference proteome</keyword>
<dbReference type="Pfam" id="PF02330">
    <property type="entry name" value="MAM33"/>
    <property type="match status" value="1"/>
</dbReference>
<dbReference type="PANTHER" id="PTHR10826:SF1">
    <property type="entry name" value="COMPLEMENT COMPONENT 1 Q SUBCOMPONENT-BINDING PROTEIN, MITOCHONDRIAL"/>
    <property type="match status" value="1"/>
</dbReference>
<protein>
    <submittedName>
        <fullName evidence="1">Mitochondrial acidic protein mam33</fullName>
    </submittedName>
</protein>
<dbReference type="SUPFAM" id="SSF54529">
    <property type="entry name" value="Mitochondrial glycoprotein MAM33-like"/>
    <property type="match status" value="1"/>
</dbReference>
<dbReference type="InterPro" id="IPR003428">
    <property type="entry name" value="MAM33"/>
</dbReference>
<dbReference type="PANTHER" id="PTHR10826">
    <property type="entry name" value="COMPLEMENT COMPONENT 1"/>
    <property type="match status" value="1"/>
</dbReference>